<protein>
    <submittedName>
        <fullName evidence="2">DUF397 domain-containing protein</fullName>
    </submittedName>
</protein>
<gene>
    <name evidence="2" type="ORF">ACFYZM_21610</name>
</gene>
<feature type="domain" description="DUF397" evidence="1">
    <location>
        <begin position="15"/>
        <end position="67"/>
    </location>
</feature>
<reference evidence="2 3" key="1">
    <citation type="submission" date="2024-10" db="EMBL/GenBank/DDBJ databases">
        <title>The Natural Products Discovery Center: Release of the First 8490 Sequenced Strains for Exploring Actinobacteria Biosynthetic Diversity.</title>
        <authorList>
            <person name="Kalkreuter E."/>
            <person name="Kautsar S.A."/>
            <person name="Yang D."/>
            <person name="Bader C.D."/>
            <person name="Teijaro C.N."/>
            <person name="Fluegel L."/>
            <person name="Davis C.M."/>
            <person name="Simpson J.R."/>
            <person name="Lauterbach L."/>
            <person name="Steele A.D."/>
            <person name="Gui C."/>
            <person name="Meng S."/>
            <person name="Li G."/>
            <person name="Viehrig K."/>
            <person name="Ye F."/>
            <person name="Su P."/>
            <person name="Kiefer A.F."/>
            <person name="Nichols A."/>
            <person name="Cepeda A.J."/>
            <person name="Yan W."/>
            <person name="Fan B."/>
            <person name="Jiang Y."/>
            <person name="Adhikari A."/>
            <person name="Zheng C.-J."/>
            <person name="Schuster L."/>
            <person name="Cowan T.M."/>
            <person name="Smanski M.J."/>
            <person name="Chevrette M.G."/>
            <person name="De Carvalho L.P.S."/>
            <person name="Shen B."/>
        </authorList>
    </citation>
    <scope>NUCLEOTIDE SEQUENCE [LARGE SCALE GENOMIC DNA]</scope>
    <source>
        <strain evidence="2 3">NPDC001650</strain>
    </source>
</reference>
<evidence type="ECO:0000313" key="2">
    <source>
        <dbReference type="EMBL" id="MFF4218866.1"/>
    </source>
</evidence>
<organism evidence="2 3">
    <name type="scientific">Streptomyces nondiastaticus</name>
    <dbReference type="NCBI Taxonomy" id="3154512"/>
    <lineage>
        <taxon>Bacteria</taxon>
        <taxon>Bacillati</taxon>
        <taxon>Actinomycetota</taxon>
        <taxon>Actinomycetes</taxon>
        <taxon>Kitasatosporales</taxon>
        <taxon>Streptomycetaceae</taxon>
        <taxon>Streptomyces</taxon>
    </lineage>
</organism>
<accession>A0ABW6U369</accession>
<dbReference type="EMBL" id="JBIAUT010000008">
    <property type="protein sequence ID" value="MFF4218866.1"/>
    <property type="molecule type" value="Genomic_DNA"/>
</dbReference>
<name>A0ABW6U369_9ACTN</name>
<dbReference type="RefSeq" id="WP_388629671.1">
    <property type="nucleotide sequence ID" value="NZ_JBIAUT010000008.1"/>
</dbReference>
<proteinExistence type="predicted"/>
<dbReference type="InterPro" id="IPR007278">
    <property type="entry name" value="DUF397"/>
</dbReference>
<dbReference type="Proteomes" id="UP001602123">
    <property type="component" value="Unassembled WGS sequence"/>
</dbReference>
<sequence length="70" mass="7559">MRYPDRRETDPGSIAWRKSTYSGHQGDCIQVADGIADAVPVRDSKTPDGPALVFRAGAWAAFVSHLKDSG</sequence>
<keyword evidence="3" id="KW-1185">Reference proteome</keyword>
<dbReference type="Pfam" id="PF04149">
    <property type="entry name" value="DUF397"/>
    <property type="match status" value="1"/>
</dbReference>
<evidence type="ECO:0000259" key="1">
    <source>
        <dbReference type="Pfam" id="PF04149"/>
    </source>
</evidence>
<evidence type="ECO:0000313" key="3">
    <source>
        <dbReference type="Proteomes" id="UP001602123"/>
    </source>
</evidence>
<comment type="caution">
    <text evidence="2">The sequence shown here is derived from an EMBL/GenBank/DDBJ whole genome shotgun (WGS) entry which is preliminary data.</text>
</comment>